<dbReference type="Proteomes" id="UP000223968">
    <property type="component" value="Unassembled WGS sequence"/>
</dbReference>
<gene>
    <name evidence="2" type="ORF">AJ79_03566</name>
</gene>
<feature type="region of interest" description="Disordered" evidence="1">
    <location>
        <begin position="44"/>
        <end position="82"/>
    </location>
</feature>
<evidence type="ECO:0000256" key="1">
    <source>
        <dbReference type="SAM" id="MobiDB-lite"/>
    </source>
</evidence>
<feature type="compositionally biased region" description="Polar residues" evidence="1">
    <location>
        <begin position="222"/>
        <end position="236"/>
    </location>
</feature>
<feature type="compositionally biased region" description="Basic and acidic residues" evidence="1">
    <location>
        <begin position="132"/>
        <end position="147"/>
    </location>
</feature>
<organism evidence="2 3">
    <name type="scientific">Helicocarpus griseus UAMH5409</name>
    <dbReference type="NCBI Taxonomy" id="1447875"/>
    <lineage>
        <taxon>Eukaryota</taxon>
        <taxon>Fungi</taxon>
        <taxon>Dikarya</taxon>
        <taxon>Ascomycota</taxon>
        <taxon>Pezizomycotina</taxon>
        <taxon>Eurotiomycetes</taxon>
        <taxon>Eurotiomycetidae</taxon>
        <taxon>Onygenales</taxon>
        <taxon>Ajellomycetaceae</taxon>
        <taxon>Helicocarpus</taxon>
    </lineage>
</organism>
<feature type="region of interest" description="Disordered" evidence="1">
    <location>
        <begin position="182"/>
        <end position="297"/>
    </location>
</feature>
<reference evidence="2 3" key="1">
    <citation type="submission" date="2017-10" db="EMBL/GenBank/DDBJ databases">
        <title>Comparative genomics in systemic dimorphic fungi from Ajellomycetaceae.</title>
        <authorList>
            <person name="Munoz J.F."/>
            <person name="Mcewen J.G."/>
            <person name="Clay O.K."/>
            <person name="Cuomo C.A."/>
        </authorList>
    </citation>
    <scope>NUCLEOTIDE SEQUENCE [LARGE SCALE GENOMIC DNA]</scope>
    <source>
        <strain evidence="2 3">UAMH5409</strain>
    </source>
</reference>
<dbReference type="EMBL" id="PDNB01000044">
    <property type="protein sequence ID" value="PGH13573.1"/>
    <property type="molecule type" value="Genomic_DNA"/>
</dbReference>
<feature type="compositionally biased region" description="Low complexity" evidence="1">
    <location>
        <begin position="206"/>
        <end position="221"/>
    </location>
</feature>
<sequence length="556" mass="60330">MPVVQYRATSPHLYRSARDIQHDAASQYRRRKSSLTKSLQAFAKQTFHRRSRHTNTGDSSHGTTPATSCTDGSCPDGLDVSRSRSEGLMASVTQPPGGSPGVVVASEEKTDAEKQISTGVTASPKAGQGSSGKEEGSHLQEPKEGKNHATYSGRASEGAETNTAKGRSVEYKGVGKDSALAQVSRIPIPSPQPSGYPRRRNTTAGLSLPKSTTFSSFSSLTQGVSVQRSQSPSKSIKGSCRHPSLQKQQQIGTLSRIPETANAQTAQTTSKLPTKLFGPRQSFSSQQKPSLVPRFRPLPKSKTAINLTSRSEPTGCPVLKEDSISCDNVRSVSNGCTEAASFGALKLGYIRPNAEEENAYEGLPDTQQSESPKIQIPMEEVAPPCQIPDLQDDIRMVTTAKPSQYWLGRFSTLVSSLHHEDSFKEESDTYAGYGSANPPDHYYISTSPSATLDDQRAKRAFLFLENSCATAEARLSFLEFRDAYSKRCGDKWSKWFVGDATAYAAYKRHGSTSDLNSTTFLSVREMAVKKRKSSENGALGGIGLMNMFRTVRRSLA</sequence>
<keyword evidence="3" id="KW-1185">Reference proteome</keyword>
<dbReference type="AlphaFoldDB" id="A0A2B7XXQ9"/>
<feature type="compositionally biased region" description="Polar residues" evidence="1">
    <location>
        <begin position="261"/>
        <end position="272"/>
    </location>
</feature>
<feature type="compositionally biased region" description="Polar residues" evidence="1">
    <location>
        <begin position="54"/>
        <end position="71"/>
    </location>
</feature>
<comment type="caution">
    <text evidence="2">The sequence shown here is derived from an EMBL/GenBank/DDBJ whole genome shotgun (WGS) entry which is preliminary data.</text>
</comment>
<protein>
    <submittedName>
        <fullName evidence="2">Uncharacterized protein</fullName>
    </submittedName>
</protein>
<accession>A0A2B7XXQ9</accession>
<dbReference type="OrthoDB" id="3557758at2759"/>
<proteinExistence type="predicted"/>
<name>A0A2B7XXQ9_9EURO</name>
<evidence type="ECO:0000313" key="3">
    <source>
        <dbReference type="Proteomes" id="UP000223968"/>
    </source>
</evidence>
<evidence type="ECO:0000313" key="2">
    <source>
        <dbReference type="EMBL" id="PGH13573.1"/>
    </source>
</evidence>
<feature type="region of interest" description="Disordered" evidence="1">
    <location>
        <begin position="108"/>
        <end position="169"/>
    </location>
</feature>